<dbReference type="AlphaFoldDB" id="A0A512B5C5"/>
<dbReference type="Pfam" id="PF02518">
    <property type="entry name" value="HATPase_c"/>
    <property type="match status" value="1"/>
</dbReference>
<protein>
    <recommendedName>
        <fullName evidence="2">histidine kinase</fullName>
        <ecNumber evidence="2">2.7.13.3</ecNumber>
    </recommendedName>
</protein>
<keyword evidence="7" id="KW-0067">ATP-binding</keyword>
<feature type="coiled-coil region" evidence="10">
    <location>
        <begin position="315"/>
        <end position="349"/>
    </location>
</feature>
<evidence type="ECO:0000256" key="1">
    <source>
        <dbReference type="ARBA" id="ARBA00000085"/>
    </source>
</evidence>
<dbReference type="InterPro" id="IPR003594">
    <property type="entry name" value="HATPase_dom"/>
</dbReference>
<dbReference type="InterPro" id="IPR019734">
    <property type="entry name" value="TPR_rpt"/>
</dbReference>
<dbReference type="InterPro" id="IPR011990">
    <property type="entry name" value="TPR-like_helical_dom_sf"/>
</dbReference>
<keyword evidence="5" id="KW-0547">Nucleotide-binding</keyword>
<organism evidence="13 14">
    <name type="scientific">Adhaeribacter aerolatus</name>
    <dbReference type="NCBI Taxonomy" id="670289"/>
    <lineage>
        <taxon>Bacteria</taxon>
        <taxon>Pseudomonadati</taxon>
        <taxon>Bacteroidota</taxon>
        <taxon>Cytophagia</taxon>
        <taxon>Cytophagales</taxon>
        <taxon>Hymenobacteraceae</taxon>
        <taxon>Adhaeribacter</taxon>
    </lineage>
</organism>
<keyword evidence="10" id="KW-0175">Coiled coil</keyword>
<evidence type="ECO:0000313" key="14">
    <source>
        <dbReference type="Proteomes" id="UP000321532"/>
    </source>
</evidence>
<dbReference type="InterPro" id="IPR005467">
    <property type="entry name" value="His_kinase_dom"/>
</dbReference>
<comment type="catalytic activity">
    <reaction evidence="1">
        <text>ATP + protein L-histidine = ADP + protein N-phospho-L-histidine.</text>
        <dbReference type="EC" id="2.7.13.3"/>
    </reaction>
</comment>
<dbReference type="Gene3D" id="3.30.565.10">
    <property type="entry name" value="Histidine kinase-like ATPase, C-terminal domain"/>
    <property type="match status" value="1"/>
</dbReference>
<dbReference type="GO" id="GO:0000155">
    <property type="term" value="F:phosphorelay sensor kinase activity"/>
    <property type="evidence" value="ECO:0007669"/>
    <property type="project" value="InterPro"/>
</dbReference>
<dbReference type="EC" id="2.7.13.3" evidence="2"/>
<keyword evidence="4" id="KW-0808">Transferase</keyword>
<keyword evidence="9" id="KW-0802">TPR repeat</keyword>
<keyword evidence="11" id="KW-1133">Transmembrane helix</keyword>
<dbReference type="SUPFAM" id="SSF48452">
    <property type="entry name" value="TPR-like"/>
    <property type="match status" value="2"/>
</dbReference>
<dbReference type="EMBL" id="BJYS01000053">
    <property type="protein sequence ID" value="GEO07178.1"/>
    <property type="molecule type" value="Genomic_DNA"/>
</dbReference>
<evidence type="ECO:0000256" key="4">
    <source>
        <dbReference type="ARBA" id="ARBA00022679"/>
    </source>
</evidence>
<dbReference type="PROSITE" id="PS50005">
    <property type="entry name" value="TPR"/>
    <property type="match status" value="1"/>
</dbReference>
<dbReference type="SMART" id="SM00028">
    <property type="entry name" value="TPR"/>
    <property type="match status" value="5"/>
</dbReference>
<name>A0A512B5C5_9BACT</name>
<feature type="transmembrane region" description="Helical" evidence="11">
    <location>
        <begin position="360"/>
        <end position="380"/>
    </location>
</feature>
<feature type="domain" description="Histidine kinase" evidence="12">
    <location>
        <begin position="521"/>
        <end position="609"/>
    </location>
</feature>
<evidence type="ECO:0000259" key="12">
    <source>
        <dbReference type="PROSITE" id="PS50109"/>
    </source>
</evidence>
<dbReference type="PANTHER" id="PTHR24421">
    <property type="entry name" value="NITRATE/NITRITE SENSOR PROTEIN NARX-RELATED"/>
    <property type="match status" value="1"/>
</dbReference>
<dbReference type="Gene3D" id="1.20.5.1930">
    <property type="match status" value="1"/>
</dbReference>
<dbReference type="GO" id="GO:0005524">
    <property type="term" value="F:ATP binding"/>
    <property type="evidence" value="ECO:0007669"/>
    <property type="project" value="UniProtKB-KW"/>
</dbReference>
<dbReference type="Gene3D" id="1.25.40.10">
    <property type="entry name" value="Tetratricopeptide repeat domain"/>
    <property type="match status" value="2"/>
</dbReference>
<evidence type="ECO:0000256" key="2">
    <source>
        <dbReference type="ARBA" id="ARBA00012438"/>
    </source>
</evidence>
<keyword evidence="6 13" id="KW-0418">Kinase</keyword>
<dbReference type="GO" id="GO:0016020">
    <property type="term" value="C:membrane"/>
    <property type="evidence" value="ECO:0007669"/>
    <property type="project" value="InterPro"/>
</dbReference>
<dbReference type="InterPro" id="IPR011712">
    <property type="entry name" value="Sig_transdc_His_kin_sub3_dim/P"/>
</dbReference>
<keyword evidence="14" id="KW-1185">Reference proteome</keyword>
<keyword evidence="8" id="KW-0902">Two-component regulatory system</keyword>
<dbReference type="PANTHER" id="PTHR24421:SF10">
    <property type="entry name" value="NITRATE_NITRITE SENSOR PROTEIN NARQ"/>
    <property type="match status" value="1"/>
</dbReference>
<evidence type="ECO:0000313" key="13">
    <source>
        <dbReference type="EMBL" id="GEO07178.1"/>
    </source>
</evidence>
<evidence type="ECO:0000256" key="3">
    <source>
        <dbReference type="ARBA" id="ARBA00022553"/>
    </source>
</evidence>
<gene>
    <name evidence="13" type="ORF">AAE02nite_48420</name>
</gene>
<sequence length="615" mass="69465">MVSIAKYAWKIIDTDQENSLKLYHELVKLGHKLGYDYWIAIGWLNIGYIDAAKANDKQAIADFRKAIPYFRKENKINDVAACLLNIGACSERIGELDTRINATMEAIRLLENTEYKPMLAQANLAMGVMYYNLNKFKKGLAYFQKGVTLARAAKDTTKLINGLFGVTNCLSSLQDFSGGHKHATEALRLAKASGKGHNLTVANTCFSEMYIKAKNAPRVIYYSGQILKHAIASADTHYQLIAYINLAEGYNLAHNYQKRIYYLNKALAIGQEKGVTIQLDDIYKGLSEAYSGLNQHQQALNFYKKYTVYRDSTTNERDNKNIAELEIKYQTAQKEKALTQKKLQLAQKDLQLQNIRQYKLISIAAALIAFLTASLIYLNFRHKRKLHARQLQTVQQEKEIQVLQALMQGEEKERSRIAKDLHDGVAGMLVAAKMHVSSLGVQHAELATSKSYRQTQTLLDEASYEVRKTAHNLMPEMLMRFGLDEALRRYCHNISNENTLVVQYDSWGDIKRHKNSFELSVYRIVQELLNNIIKHSQASHAIVQLSCRNNILSATIEDNGIGFDKHAAKTDGLELRSLQSRVQAINGKLEVETEAGSGVSAYLEFQTSGLEMVSV</sequence>
<evidence type="ECO:0000256" key="11">
    <source>
        <dbReference type="SAM" id="Phobius"/>
    </source>
</evidence>
<dbReference type="InterPro" id="IPR036890">
    <property type="entry name" value="HATPase_C_sf"/>
</dbReference>
<accession>A0A512B5C5</accession>
<dbReference type="GO" id="GO:0046983">
    <property type="term" value="F:protein dimerization activity"/>
    <property type="evidence" value="ECO:0007669"/>
    <property type="project" value="InterPro"/>
</dbReference>
<evidence type="ECO:0000256" key="8">
    <source>
        <dbReference type="ARBA" id="ARBA00023012"/>
    </source>
</evidence>
<evidence type="ECO:0000256" key="9">
    <source>
        <dbReference type="PROSITE-ProRule" id="PRU00339"/>
    </source>
</evidence>
<comment type="caution">
    <text evidence="13">The sequence shown here is derived from an EMBL/GenBank/DDBJ whole genome shotgun (WGS) entry which is preliminary data.</text>
</comment>
<evidence type="ECO:0000256" key="7">
    <source>
        <dbReference type="ARBA" id="ARBA00022840"/>
    </source>
</evidence>
<feature type="repeat" description="TPR" evidence="9">
    <location>
        <begin position="120"/>
        <end position="153"/>
    </location>
</feature>
<dbReference type="Proteomes" id="UP000321532">
    <property type="component" value="Unassembled WGS sequence"/>
</dbReference>
<dbReference type="SMART" id="SM00387">
    <property type="entry name" value="HATPase_c"/>
    <property type="match status" value="1"/>
</dbReference>
<evidence type="ECO:0000256" key="6">
    <source>
        <dbReference type="ARBA" id="ARBA00022777"/>
    </source>
</evidence>
<dbReference type="PROSITE" id="PS50109">
    <property type="entry name" value="HIS_KIN"/>
    <property type="match status" value="1"/>
</dbReference>
<evidence type="ECO:0000256" key="10">
    <source>
        <dbReference type="SAM" id="Coils"/>
    </source>
</evidence>
<dbReference type="InterPro" id="IPR050482">
    <property type="entry name" value="Sensor_HK_TwoCompSys"/>
</dbReference>
<evidence type="ECO:0000256" key="5">
    <source>
        <dbReference type="ARBA" id="ARBA00022741"/>
    </source>
</evidence>
<keyword evidence="11" id="KW-0812">Transmembrane</keyword>
<proteinExistence type="predicted"/>
<keyword evidence="3" id="KW-0597">Phosphoprotein</keyword>
<dbReference type="Pfam" id="PF07730">
    <property type="entry name" value="HisKA_3"/>
    <property type="match status" value="1"/>
</dbReference>
<dbReference type="SUPFAM" id="SSF55874">
    <property type="entry name" value="ATPase domain of HSP90 chaperone/DNA topoisomerase II/histidine kinase"/>
    <property type="match status" value="1"/>
</dbReference>
<reference evidence="13 14" key="1">
    <citation type="submission" date="2019-07" db="EMBL/GenBank/DDBJ databases">
        <title>Whole genome shotgun sequence of Adhaeribacter aerolatus NBRC 106133.</title>
        <authorList>
            <person name="Hosoyama A."/>
            <person name="Uohara A."/>
            <person name="Ohji S."/>
            <person name="Ichikawa N."/>
        </authorList>
    </citation>
    <scope>NUCLEOTIDE SEQUENCE [LARGE SCALE GENOMIC DNA]</scope>
    <source>
        <strain evidence="13 14">NBRC 106133</strain>
    </source>
</reference>
<keyword evidence="11" id="KW-0472">Membrane</keyword>
<dbReference type="CDD" id="cd16917">
    <property type="entry name" value="HATPase_UhpB-NarQ-NarX-like"/>
    <property type="match status" value="1"/>
</dbReference>